<keyword evidence="10" id="KW-0472">Membrane</keyword>
<dbReference type="SMART" id="SM00911">
    <property type="entry name" value="HWE_HK"/>
    <property type="match status" value="1"/>
</dbReference>
<dbReference type="InterPro" id="IPR011495">
    <property type="entry name" value="Sig_transdc_His_kin_sub2_dim/P"/>
</dbReference>
<evidence type="ECO:0000313" key="12">
    <source>
        <dbReference type="EMBL" id="PPB81165.1"/>
    </source>
</evidence>
<dbReference type="Proteomes" id="UP000239736">
    <property type="component" value="Unassembled WGS sequence"/>
</dbReference>
<comment type="caution">
    <text evidence="12">The sequence shown here is derived from an EMBL/GenBank/DDBJ whole genome shotgun (WGS) entry which is preliminary data.</text>
</comment>
<keyword evidence="8" id="KW-0067">ATP-binding</keyword>
<evidence type="ECO:0000313" key="13">
    <source>
        <dbReference type="Proteomes" id="UP000239736"/>
    </source>
</evidence>
<evidence type="ECO:0000259" key="11">
    <source>
        <dbReference type="PROSITE" id="PS50885"/>
    </source>
</evidence>
<sequence>MSPFLSHLGGRLALMLAFALLPLGLVASLQSTALSREARARAEDTVLGATRRATTEELIAMERATGVTETLARILAPAGPVTPERCNDILRTLGRDSALFSFIVQYDVNGRFMCSSQGDLGDRPFAEGARQFLGAETRLAGMLLDAPFSGEDVLFIQHPIRDATGRVAAHVAVSVPYSKVNATPPRIGNATADDLILFDRTGRILSTQQDLEEVGQSLPGGVTLADLVGHPERVFLDETAAGKSAIFALVPLSLGQYYALSIWPRSAVPELGAAHAAGPILLPLAMWIVSLVIALFAAERLVVRHVRTLNRAIDEFGENRNAPLPAGLTRAPQELRSLAAAFERMAETIRTEEAELETALAEKEVLLREVHHRVKNNLQLIASIMNLKMRRARTAESRALLQRLQARVTSLADVHRLLYQSSSLAMIRLDELVHGIVRQLSGMFADPERRVELVEDLAPVTLDPEQAVPVALFVTEALTNAFKYAGSPSDRPPQVSIALRQTSDGRIEVELANSVVGDDDPEAPSFDGGLGGQLLDAFATQLDGELVKDVSEGTYRVTLVFRPRNVADDSTSDTRDDPVPAS</sequence>
<dbReference type="GO" id="GO:0005524">
    <property type="term" value="F:ATP binding"/>
    <property type="evidence" value="ECO:0007669"/>
    <property type="project" value="UniProtKB-KW"/>
</dbReference>
<evidence type="ECO:0000256" key="9">
    <source>
        <dbReference type="SAM" id="Coils"/>
    </source>
</evidence>
<dbReference type="InterPro" id="IPR036890">
    <property type="entry name" value="HATPase_C_sf"/>
</dbReference>
<protein>
    <recommendedName>
        <fullName evidence="3">histidine kinase</fullName>
        <ecNumber evidence="3">2.7.13.3</ecNumber>
    </recommendedName>
</protein>
<dbReference type="PANTHER" id="PTHR41523">
    <property type="entry name" value="TWO-COMPONENT SYSTEM SENSOR PROTEIN"/>
    <property type="match status" value="1"/>
</dbReference>
<dbReference type="Gene3D" id="3.30.565.10">
    <property type="entry name" value="Histidine kinase-like ATPase, C-terminal domain"/>
    <property type="match status" value="1"/>
</dbReference>
<organism evidence="12 13">
    <name type="scientific">Albidovulum inexpectatum</name>
    <dbReference type="NCBI Taxonomy" id="196587"/>
    <lineage>
        <taxon>Bacteria</taxon>
        <taxon>Pseudomonadati</taxon>
        <taxon>Pseudomonadota</taxon>
        <taxon>Alphaproteobacteria</taxon>
        <taxon>Rhodobacterales</taxon>
        <taxon>Paracoccaceae</taxon>
        <taxon>Albidovulum</taxon>
    </lineage>
</organism>
<keyword evidence="9" id="KW-0175">Coiled coil</keyword>
<evidence type="ECO:0000256" key="10">
    <source>
        <dbReference type="SAM" id="Phobius"/>
    </source>
</evidence>
<dbReference type="Pfam" id="PF07568">
    <property type="entry name" value="HisKA_2"/>
    <property type="match status" value="1"/>
</dbReference>
<keyword evidence="5" id="KW-0808">Transferase</keyword>
<evidence type="ECO:0000256" key="3">
    <source>
        <dbReference type="ARBA" id="ARBA00012438"/>
    </source>
</evidence>
<evidence type="ECO:0000256" key="5">
    <source>
        <dbReference type="ARBA" id="ARBA00022679"/>
    </source>
</evidence>
<keyword evidence="10" id="KW-0812">Transmembrane</keyword>
<dbReference type="GO" id="GO:0004673">
    <property type="term" value="F:protein histidine kinase activity"/>
    <property type="evidence" value="ECO:0007669"/>
    <property type="project" value="UniProtKB-EC"/>
</dbReference>
<dbReference type="InterPro" id="IPR003660">
    <property type="entry name" value="HAMP_dom"/>
</dbReference>
<dbReference type="AlphaFoldDB" id="A0A2S5JIT7"/>
<comment type="catalytic activity">
    <reaction evidence="1">
        <text>ATP + protein L-histidine = ADP + protein N-phospho-L-histidine.</text>
        <dbReference type="EC" id="2.7.13.3"/>
    </reaction>
</comment>
<evidence type="ECO:0000256" key="4">
    <source>
        <dbReference type="ARBA" id="ARBA00022553"/>
    </source>
</evidence>
<dbReference type="InterPro" id="IPR011102">
    <property type="entry name" value="Sig_transdc_His_kinase_HWE"/>
</dbReference>
<evidence type="ECO:0000256" key="2">
    <source>
        <dbReference type="ARBA" id="ARBA00004370"/>
    </source>
</evidence>
<keyword evidence="4" id="KW-0597">Phosphoprotein</keyword>
<keyword evidence="6" id="KW-0547">Nucleotide-binding</keyword>
<accession>A0A2S5JIT7</accession>
<keyword evidence="10" id="KW-1133">Transmembrane helix</keyword>
<name>A0A2S5JIT7_9RHOB</name>
<dbReference type="EMBL" id="PRDS01000003">
    <property type="protein sequence ID" value="PPB81165.1"/>
    <property type="molecule type" value="Genomic_DNA"/>
</dbReference>
<feature type="transmembrane region" description="Helical" evidence="10">
    <location>
        <begin position="280"/>
        <end position="298"/>
    </location>
</feature>
<dbReference type="OrthoDB" id="9767435at2"/>
<dbReference type="GO" id="GO:0007165">
    <property type="term" value="P:signal transduction"/>
    <property type="evidence" value="ECO:0007669"/>
    <property type="project" value="InterPro"/>
</dbReference>
<evidence type="ECO:0000256" key="1">
    <source>
        <dbReference type="ARBA" id="ARBA00000085"/>
    </source>
</evidence>
<comment type="subcellular location">
    <subcellularLocation>
        <location evidence="2">Membrane</location>
    </subcellularLocation>
</comment>
<evidence type="ECO:0000256" key="6">
    <source>
        <dbReference type="ARBA" id="ARBA00022741"/>
    </source>
</evidence>
<dbReference type="PANTHER" id="PTHR41523:SF8">
    <property type="entry name" value="ETHYLENE RESPONSE SENSOR PROTEIN"/>
    <property type="match status" value="1"/>
</dbReference>
<evidence type="ECO:0000256" key="8">
    <source>
        <dbReference type="ARBA" id="ARBA00022840"/>
    </source>
</evidence>
<dbReference type="EC" id="2.7.13.3" evidence="3"/>
<dbReference type="GO" id="GO:0016020">
    <property type="term" value="C:membrane"/>
    <property type="evidence" value="ECO:0007669"/>
    <property type="project" value="UniProtKB-SubCell"/>
</dbReference>
<gene>
    <name evidence="12" type="ORF">LV82_01207</name>
</gene>
<keyword evidence="7 12" id="KW-0418">Kinase</keyword>
<dbReference type="PROSITE" id="PS50885">
    <property type="entry name" value="HAMP"/>
    <property type="match status" value="1"/>
</dbReference>
<evidence type="ECO:0000256" key="7">
    <source>
        <dbReference type="ARBA" id="ARBA00022777"/>
    </source>
</evidence>
<feature type="coiled-coil region" evidence="9">
    <location>
        <begin position="342"/>
        <end position="369"/>
    </location>
</feature>
<proteinExistence type="predicted"/>
<keyword evidence="13" id="KW-1185">Reference proteome</keyword>
<feature type="domain" description="HAMP" evidence="11">
    <location>
        <begin position="300"/>
        <end position="354"/>
    </location>
</feature>
<dbReference type="RefSeq" id="WP_104069973.1">
    <property type="nucleotide sequence ID" value="NZ_PRDS01000003.1"/>
</dbReference>
<reference evidence="12 13" key="1">
    <citation type="submission" date="2018-01" db="EMBL/GenBank/DDBJ databases">
        <title>Genomic Encyclopedia of Archaeal and Bacterial Type Strains, Phase II (KMG-II): from individual species to whole genera.</title>
        <authorList>
            <person name="Goeker M."/>
        </authorList>
    </citation>
    <scope>NUCLEOTIDE SEQUENCE [LARGE SCALE GENOMIC DNA]</scope>
    <source>
        <strain evidence="12 13">DSM 12048</strain>
    </source>
</reference>
<dbReference type="Gene3D" id="3.30.450.20">
    <property type="entry name" value="PAS domain"/>
    <property type="match status" value="2"/>
</dbReference>